<proteinExistence type="predicted"/>
<dbReference type="InterPro" id="IPR015815">
    <property type="entry name" value="HIBADH-related"/>
</dbReference>
<dbReference type="InterPro" id="IPR008927">
    <property type="entry name" value="6-PGluconate_DH-like_C_sf"/>
</dbReference>
<accession>A0A367GSN7</accession>
<dbReference type="GO" id="GO:0016491">
    <property type="term" value="F:oxidoreductase activity"/>
    <property type="evidence" value="ECO:0007669"/>
    <property type="project" value="UniProtKB-KW"/>
</dbReference>
<evidence type="ECO:0000256" key="2">
    <source>
        <dbReference type="ARBA" id="ARBA00023027"/>
    </source>
</evidence>
<feature type="domain" description="6-phosphogluconate dehydrogenase NADP-binding" evidence="4">
    <location>
        <begin position="4"/>
        <end position="160"/>
    </location>
</feature>
<evidence type="ECO:0000256" key="3">
    <source>
        <dbReference type="PIRSR" id="PIRSR000103-1"/>
    </source>
</evidence>
<name>A0A367GSN7_9SPHI</name>
<keyword evidence="7" id="KW-1185">Reference proteome</keyword>
<dbReference type="RefSeq" id="WP_114003336.1">
    <property type="nucleotide sequence ID" value="NZ_QGDC01000001.1"/>
</dbReference>
<evidence type="ECO:0000313" key="7">
    <source>
        <dbReference type="Proteomes" id="UP000253209"/>
    </source>
</evidence>
<dbReference type="InterPro" id="IPR036291">
    <property type="entry name" value="NAD(P)-bd_dom_sf"/>
</dbReference>
<evidence type="ECO:0000259" key="4">
    <source>
        <dbReference type="Pfam" id="PF03446"/>
    </source>
</evidence>
<dbReference type="InterPro" id="IPR051265">
    <property type="entry name" value="HIBADH-related_NP60_sf"/>
</dbReference>
<evidence type="ECO:0000313" key="6">
    <source>
        <dbReference type="EMBL" id="RCH56439.1"/>
    </source>
</evidence>
<dbReference type="PIRSF" id="PIRSF000103">
    <property type="entry name" value="HIBADH"/>
    <property type="match status" value="1"/>
</dbReference>
<evidence type="ECO:0000256" key="1">
    <source>
        <dbReference type="ARBA" id="ARBA00023002"/>
    </source>
</evidence>
<dbReference type="InterPro" id="IPR029154">
    <property type="entry name" value="HIBADH-like_NADP-bd"/>
</dbReference>
<dbReference type="OrthoDB" id="9786703at2"/>
<dbReference type="SUPFAM" id="SSF48179">
    <property type="entry name" value="6-phosphogluconate dehydrogenase C-terminal domain-like"/>
    <property type="match status" value="1"/>
</dbReference>
<dbReference type="Gene3D" id="3.40.50.720">
    <property type="entry name" value="NAD(P)-binding Rossmann-like Domain"/>
    <property type="match status" value="1"/>
</dbReference>
<dbReference type="Pfam" id="PF03446">
    <property type="entry name" value="NAD_binding_2"/>
    <property type="match status" value="1"/>
</dbReference>
<dbReference type="InterPro" id="IPR006115">
    <property type="entry name" value="6PGDH_NADP-bd"/>
</dbReference>
<feature type="active site" evidence="3">
    <location>
        <position position="173"/>
    </location>
</feature>
<dbReference type="AlphaFoldDB" id="A0A367GSN7"/>
<dbReference type="EMBL" id="QGDC01000001">
    <property type="protein sequence ID" value="RCH56439.1"/>
    <property type="molecule type" value="Genomic_DNA"/>
</dbReference>
<comment type="caution">
    <text evidence="6">The sequence shown here is derived from an EMBL/GenBank/DDBJ whole genome shotgun (WGS) entry which is preliminary data.</text>
</comment>
<dbReference type="SUPFAM" id="SSF51735">
    <property type="entry name" value="NAD(P)-binding Rossmann-fold domains"/>
    <property type="match status" value="1"/>
</dbReference>
<reference evidence="6 7" key="1">
    <citation type="submission" date="2018-05" db="EMBL/GenBank/DDBJ databases">
        <title>Mucilaginibacter hurinus sp. nov., isolated from briquette warehouse soil.</title>
        <authorList>
            <person name="Choi L."/>
        </authorList>
    </citation>
    <scope>NUCLEOTIDE SEQUENCE [LARGE SCALE GENOMIC DNA]</scope>
    <source>
        <strain evidence="6 7">ZR32</strain>
    </source>
</reference>
<feature type="domain" description="3-hydroxyisobutyrate dehydrogenase-like NAD-binding" evidence="5">
    <location>
        <begin position="167"/>
        <end position="279"/>
    </location>
</feature>
<dbReference type="Proteomes" id="UP000253209">
    <property type="component" value="Unassembled WGS sequence"/>
</dbReference>
<dbReference type="PANTHER" id="PTHR43580:SF2">
    <property type="entry name" value="CYTOKINE-LIKE NUCLEAR FACTOR N-PAC"/>
    <property type="match status" value="1"/>
</dbReference>
<keyword evidence="2" id="KW-0520">NAD</keyword>
<keyword evidence="1" id="KW-0560">Oxidoreductase</keyword>
<sequence>MEKKIGFIGLGNLGIPMAKNLIESGFHLQVYNRTLKKAEALDQEKITICNTPARAATGVDIVITIVSEDAVLHEIVSGDDGILAGMSPGALHISMSTISAQTSEQLAQNHAQNNTQYLAAPVFGRPEAAAARKLWICVSGPPEVKKSATGVLNSLGQGVIDFGDAIGGANVVKLAGNFMIMAALEAMAEAYTLAEKSGLDREQVANFFSDTLFACPIYQNYGKFIAAKQYQPIAFKARLGYKDARLVLDTAQHAKMPAPLISLAHNRLLAAVAKGRGDNSDWIAAFGEGVSEEAGV</sequence>
<dbReference type="GO" id="GO:0050661">
    <property type="term" value="F:NADP binding"/>
    <property type="evidence" value="ECO:0007669"/>
    <property type="project" value="InterPro"/>
</dbReference>
<protein>
    <submittedName>
        <fullName evidence="6">NAD(P)-dependent oxidoreductase</fullName>
    </submittedName>
</protein>
<dbReference type="GO" id="GO:0051287">
    <property type="term" value="F:NAD binding"/>
    <property type="evidence" value="ECO:0007669"/>
    <property type="project" value="InterPro"/>
</dbReference>
<evidence type="ECO:0000259" key="5">
    <source>
        <dbReference type="Pfam" id="PF14833"/>
    </source>
</evidence>
<dbReference type="Gene3D" id="1.10.1040.10">
    <property type="entry name" value="N-(1-d-carboxylethyl)-l-norvaline Dehydrogenase, domain 2"/>
    <property type="match status" value="1"/>
</dbReference>
<gene>
    <name evidence="6" type="ORF">DJ568_00845</name>
</gene>
<dbReference type="Pfam" id="PF14833">
    <property type="entry name" value="NAD_binding_11"/>
    <property type="match status" value="1"/>
</dbReference>
<organism evidence="6 7">
    <name type="scientific">Mucilaginibacter hurinus</name>
    <dbReference type="NCBI Taxonomy" id="2201324"/>
    <lineage>
        <taxon>Bacteria</taxon>
        <taxon>Pseudomonadati</taxon>
        <taxon>Bacteroidota</taxon>
        <taxon>Sphingobacteriia</taxon>
        <taxon>Sphingobacteriales</taxon>
        <taxon>Sphingobacteriaceae</taxon>
        <taxon>Mucilaginibacter</taxon>
    </lineage>
</organism>
<dbReference type="PANTHER" id="PTHR43580">
    <property type="entry name" value="OXIDOREDUCTASE GLYR1-RELATED"/>
    <property type="match status" value="1"/>
</dbReference>
<dbReference type="InterPro" id="IPR013328">
    <property type="entry name" value="6PGD_dom2"/>
</dbReference>